<evidence type="ECO:0000256" key="4">
    <source>
        <dbReference type="ARBA" id="ARBA00023080"/>
    </source>
</evidence>
<feature type="site" description="Important for substrate specificity" evidence="5">
    <location>
        <position position="154"/>
    </location>
</feature>
<keyword evidence="4 5" id="KW-0546">Nucleotide metabolism</keyword>
<dbReference type="Gene3D" id="3.90.950.10">
    <property type="match status" value="1"/>
</dbReference>
<dbReference type="NCBIfam" id="TIGR00172">
    <property type="entry name" value="maf"/>
    <property type="match status" value="1"/>
</dbReference>
<dbReference type="EC" id="3.6.1.-" evidence="5"/>
<keyword evidence="2 5" id="KW-0963">Cytoplasm</keyword>
<proteinExistence type="inferred from homology"/>
<comment type="cofactor">
    <cofactor evidence="5">
        <name>a divalent metal cation</name>
        <dbReference type="ChEBI" id="CHEBI:60240"/>
    </cofactor>
</comment>
<evidence type="ECO:0000256" key="5">
    <source>
        <dbReference type="HAMAP-Rule" id="MF_00528"/>
    </source>
</evidence>
<reference evidence="6 7" key="3">
    <citation type="submission" date="2022-01" db="EMBL/GenBank/DDBJ databases">
        <authorList>
            <person name="Zhou L.Y."/>
        </authorList>
    </citation>
    <scope>NUCLEOTIDE SEQUENCE [LARGE SCALE GENOMIC DNA]</scope>
    <source>
        <strain evidence="6 7">TLK-CK17</strain>
    </source>
</reference>
<dbReference type="Pfam" id="PF02545">
    <property type="entry name" value="Maf"/>
    <property type="match status" value="1"/>
</dbReference>
<organism evidence="6 7">
    <name type="scientific">Marilutibacter chinensis</name>
    <dbReference type="NCBI Taxonomy" id="2912247"/>
    <lineage>
        <taxon>Bacteria</taxon>
        <taxon>Pseudomonadati</taxon>
        <taxon>Pseudomonadota</taxon>
        <taxon>Gammaproteobacteria</taxon>
        <taxon>Lysobacterales</taxon>
        <taxon>Lysobacteraceae</taxon>
        <taxon>Marilutibacter</taxon>
    </lineage>
</organism>
<dbReference type="SUPFAM" id="SSF52972">
    <property type="entry name" value="ITPase-like"/>
    <property type="match status" value="1"/>
</dbReference>
<comment type="caution">
    <text evidence="5">Lacks conserved residue(s) required for the propagation of feature annotation.</text>
</comment>
<feature type="active site" description="Proton acceptor" evidence="5">
    <location>
        <position position="70"/>
    </location>
</feature>
<evidence type="ECO:0000313" key="7">
    <source>
        <dbReference type="Proteomes" id="UP001430796"/>
    </source>
</evidence>
<dbReference type="InterPro" id="IPR003697">
    <property type="entry name" value="Maf-like"/>
</dbReference>
<dbReference type="InterPro" id="IPR029001">
    <property type="entry name" value="ITPase-like_fam"/>
</dbReference>
<feature type="site" description="Important for substrate specificity" evidence="5">
    <location>
        <position position="13"/>
    </location>
</feature>
<comment type="catalytic activity">
    <reaction evidence="5">
        <text>N(7)-methyl-GTP + H2O = N(7)-methyl-GMP + diphosphate + H(+)</text>
        <dbReference type="Rhea" id="RHEA:58744"/>
        <dbReference type="ChEBI" id="CHEBI:15377"/>
        <dbReference type="ChEBI" id="CHEBI:15378"/>
        <dbReference type="ChEBI" id="CHEBI:33019"/>
        <dbReference type="ChEBI" id="CHEBI:58285"/>
        <dbReference type="ChEBI" id="CHEBI:87133"/>
    </reaction>
</comment>
<dbReference type="PIRSF" id="PIRSF006305">
    <property type="entry name" value="Maf"/>
    <property type="match status" value="1"/>
</dbReference>
<name>A0ABS9HZH8_9GAMM</name>
<dbReference type="PANTHER" id="PTHR43213:SF10">
    <property type="entry name" value="7-METHYL-GTP PYROPHOSPHATASE"/>
    <property type="match status" value="1"/>
</dbReference>
<comment type="similarity">
    <text evidence="5">Belongs to the Maf family. YceF subfamily.</text>
</comment>
<dbReference type="EMBL" id="JAKJPO010000016">
    <property type="protein sequence ID" value="MCF7223477.1"/>
    <property type="molecule type" value="Genomic_DNA"/>
</dbReference>
<evidence type="ECO:0000256" key="2">
    <source>
        <dbReference type="ARBA" id="ARBA00022490"/>
    </source>
</evidence>
<reference evidence="7" key="1">
    <citation type="submission" date="2022-01" db="EMBL/GenBank/DDBJ databases">
        <title>Lysobacter chinensis sp. nov., a bacterium isolated from cow dung compost.</title>
        <authorList>
            <person name="Zhou L.Y."/>
        </authorList>
    </citation>
    <scope>NUCLEOTIDE SEQUENCE [LARGE SCALE GENOMIC DNA]</scope>
    <source>
        <strain evidence="7">TLK-CK17</strain>
    </source>
</reference>
<evidence type="ECO:0000313" key="6">
    <source>
        <dbReference type="EMBL" id="MCF7223477.1"/>
    </source>
</evidence>
<accession>A0ABS9HZH8</accession>
<reference evidence="6 7" key="2">
    <citation type="submission" date="2022-01" db="EMBL/GenBank/DDBJ databases">
        <title>Lysobacter chinensis sp. nov., a bacterium isolated from cow dung compost.</title>
        <authorList>
            <person name="Liu Y."/>
        </authorList>
    </citation>
    <scope>NUCLEOTIDE SEQUENCE [LARGE SCALE GENOMIC DNA]</scope>
    <source>
        <strain evidence="6 7">TLK-CK17</strain>
    </source>
</reference>
<feature type="site" description="Important for substrate specificity" evidence="5">
    <location>
        <position position="71"/>
    </location>
</feature>
<dbReference type="HAMAP" id="MF_00528">
    <property type="entry name" value="Maf"/>
    <property type="match status" value="1"/>
</dbReference>
<dbReference type="Proteomes" id="UP001430796">
    <property type="component" value="Unassembled WGS sequence"/>
</dbReference>
<dbReference type="PANTHER" id="PTHR43213">
    <property type="entry name" value="BIFUNCTIONAL DTTP/UTP PYROPHOSPHATASE/METHYLTRANSFERASE PROTEIN-RELATED"/>
    <property type="match status" value="1"/>
</dbReference>
<dbReference type="RefSeq" id="WP_237056520.1">
    <property type="nucleotide sequence ID" value="NZ_JAKJPO010000016.1"/>
</dbReference>
<keyword evidence="7" id="KW-1185">Reference proteome</keyword>
<dbReference type="CDD" id="cd00555">
    <property type="entry name" value="Maf"/>
    <property type="match status" value="1"/>
</dbReference>
<evidence type="ECO:0000256" key="3">
    <source>
        <dbReference type="ARBA" id="ARBA00022801"/>
    </source>
</evidence>
<protein>
    <recommendedName>
        <fullName evidence="5">7-methyl-GTP pyrophosphatase</fullName>
        <shortName evidence="5">m(7)GTP pyrophosphatase</shortName>
        <ecNumber evidence="5">3.6.1.-</ecNumber>
    </recommendedName>
</protein>
<comment type="function">
    <text evidence="5">Nucleoside triphosphate pyrophosphatase that hydrolyzes 7-methyl-GTP (m(7)GTP). May have a dual role in cell division arrest and in preventing the incorporation of modified nucleotides into cellular nucleic acids.</text>
</comment>
<comment type="subcellular location">
    <subcellularLocation>
        <location evidence="1 5">Cytoplasm</location>
    </subcellularLocation>
</comment>
<gene>
    <name evidence="6" type="ORF">L3V18_17085</name>
</gene>
<comment type="caution">
    <text evidence="6">The sequence shown here is derived from an EMBL/GenBank/DDBJ whole genome shotgun (WGS) entry which is preliminary data.</text>
</comment>
<keyword evidence="3 5" id="KW-0378">Hydrolase</keyword>
<evidence type="ECO:0000256" key="1">
    <source>
        <dbReference type="ARBA" id="ARBA00004496"/>
    </source>
</evidence>
<sequence length="192" mass="20598">MSSPLILASTSAYRRELLARLRLPFETARPDVDESPHGDEAPAALAARLAAAKAAAVADGRPDAWVIGSDQVAELDARPLGKPGGRDPAIEQLSAMSGRQVRFHTAVCVMRAGGVPLMANDLTVVRFRPLRHDEIERYVDAEQPYDCAGSFKCEGLGISLFEAIETRDPTALVGLPLIETARLLRAAGYPLP</sequence>